<organism evidence="3 4">
    <name type="scientific">Candida orthopsilosis (strain 90-125)</name>
    <name type="common">Yeast</name>
    <dbReference type="NCBI Taxonomy" id="1136231"/>
    <lineage>
        <taxon>Eukaryota</taxon>
        <taxon>Fungi</taxon>
        <taxon>Dikarya</taxon>
        <taxon>Ascomycota</taxon>
        <taxon>Saccharomycotina</taxon>
        <taxon>Pichiomycetes</taxon>
        <taxon>Debaryomycetaceae</taxon>
        <taxon>Candida/Lodderomyces clade</taxon>
        <taxon>Candida</taxon>
    </lineage>
</organism>
<dbReference type="OrthoDB" id="10261563at2759"/>
<feature type="compositionally biased region" description="Acidic residues" evidence="1">
    <location>
        <begin position="263"/>
        <end position="273"/>
    </location>
</feature>
<dbReference type="eggNOG" id="KOG4829">
    <property type="taxonomic scope" value="Eukaryota"/>
</dbReference>
<evidence type="ECO:0000313" key="4">
    <source>
        <dbReference type="Proteomes" id="UP000005018"/>
    </source>
</evidence>
<feature type="compositionally biased region" description="Basic residues" evidence="1">
    <location>
        <begin position="289"/>
        <end position="311"/>
    </location>
</feature>
<dbReference type="InterPro" id="IPR019327">
    <property type="entry name" value="WKF"/>
</dbReference>
<dbReference type="PANTHER" id="PTHR22306:SF2">
    <property type="entry name" value="CHROMOSOME 7 OPEN READING FRAME 50"/>
    <property type="match status" value="1"/>
</dbReference>
<dbReference type="EMBL" id="HE681721">
    <property type="protein sequence ID" value="CCG25468.1"/>
    <property type="molecule type" value="Genomic_DNA"/>
</dbReference>
<feature type="compositionally biased region" description="Acidic residues" evidence="1">
    <location>
        <begin position="246"/>
        <end position="255"/>
    </location>
</feature>
<dbReference type="KEGG" id="cot:CORT_0C00910"/>
<gene>
    <name evidence="3" type="ORF">CORT_0C00910</name>
</gene>
<dbReference type="Pfam" id="PF10180">
    <property type="entry name" value="WKF"/>
    <property type="match status" value="1"/>
</dbReference>
<dbReference type="PANTHER" id="PTHR22306">
    <property type="entry name" value="CHROMOSOME 7 OPEN READING FRAME 50"/>
    <property type="match status" value="1"/>
</dbReference>
<dbReference type="AlphaFoldDB" id="H8X3J5"/>
<feature type="compositionally biased region" description="Basic and acidic residues" evidence="1">
    <location>
        <begin position="167"/>
        <end position="201"/>
    </location>
</feature>
<evidence type="ECO:0000313" key="3">
    <source>
        <dbReference type="EMBL" id="CCG25468.1"/>
    </source>
</evidence>
<feature type="compositionally biased region" description="Basic and acidic residues" evidence="1">
    <location>
        <begin position="27"/>
        <end position="36"/>
    </location>
</feature>
<proteinExistence type="predicted"/>
<feature type="region of interest" description="Disordered" evidence="1">
    <location>
        <begin position="222"/>
        <end position="333"/>
    </location>
</feature>
<feature type="region of interest" description="Disordered" evidence="1">
    <location>
        <begin position="167"/>
        <end position="206"/>
    </location>
</feature>
<dbReference type="GeneID" id="14539706"/>
<protein>
    <submittedName>
        <fullName evidence="3">Ycr016w protein</fullName>
    </submittedName>
</protein>
<dbReference type="HOGENOM" id="CLU_067161_1_0_1"/>
<accession>H8X3J5</accession>
<keyword evidence="4" id="KW-1185">Reference proteome</keyword>
<reference evidence="3 4" key="1">
    <citation type="journal article" date="2012" name="PLoS ONE">
        <title>Sequence and analysis of the genome of the pathogenic yeast Candida orthopsilosis.</title>
        <authorList>
            <person name="Riccombeni A."/>
            <person name="Vidanes G."/>
            <person name="Proux-Wera E."/>
            <person name="Wolfe K.H."/>
            <person name="Butler G."/>
        </authorList>
    </citation>
    <scope>NUCLEOTIDE SEQUENCE [LARGE SCALE GENOMIC DNA]</scope>
    <source>
        <strain evidence="3 4">Co 90-125</strain>
    </source>
</reference>
<feature type="domain" description="WKF" evidence="2">
    <location>
        <begin position="90"/>
        <end position="149"/>
    </location>
</feature>
<feature type="region of interest" description="Disordered" evidence="1">
    <location>
        <begin position="1"/>
        <end position="85"/>
    </location>
</feature>
<evidence type="ECO:0000256" key="1">
    <source>
        <dbReference type="SAM" id="MobiDB-lite"/>
    </source>
</evidence>
<feature type="compositionally biased region" description="Basic and acidic residues" evidence="1">
    <location>
        <begin position="274"/>
        <end position="288"/>
    </location>
</feature>
<feature type="compositionally biased region" description="Polar residues" evidence="1">
    <location>
        <begin position="317"/>
        <end position="326"/>
    </location>
</feature>
<evidence type="ECO:0000259" key="2">
    <source>
        <dbReference type="Pfam" id="PF10180"/>
    </source>
</evidence>
<feature type="compositionally biased region" description="Basic and acidic residues" evidence="1">
    <location>
        <begin position="222"/>
        <end position="232"/>
    </location>
</feature>
<dbReference type="Proteomes" id="UP000005018">
    <property type="component" value="Chromosome 3"/>
</dbReference>
<dbReference type="RefSeq" id="XP_003868372.1">
    <property type="nucleotide sequence ID" value="XM_003868324.1"/>
</dbReference>
<name>H8X3J5_CANO9</name>
<sequence length="333" mass="38574">MSPIPAWKRAGLSVQHNKTQEDENDLLETRRIDTAELTKNQLKKVSNKRKLQEALGTSSGKNNGGNKKPPKRIKLPKNERKPPPVKDQLTYLKQFAHDKANWKFNKSKQNWILKNLRDIPNEYEPELILYLSTLQGGSRDRLVDELKQVIEKWNIKYEETERKIEERLLNGDNKEQEQEEPTQEKEESKDEAKTDESKENQDELNLEYVVRCKAILDSLIDGKVKVKGHGNENRTQNDNAESSKDDTEEENDGEVGDGTKVENEDEAENNDEIADPRSEEKKDKNDRKKDKKRNKKKDKKEKKEKKKSKSKARSESPSETSDTPNLIINEVDV</sequence>